<dbReference type="InterPro" id="IPR036928">
    <property type="entry name" value="AS_sf"/>
</dbReference>
<dbReference type="SUPFAM" id="SSF75304">
    <property type="entry name" value="Amidase signature (AS) enzymes"/>
    <property type="match status" value="1"/>
</dbReference>
<organism evidence="5 6">
    <name type="scientific">Ascosphaera apis ARSEF 7405</name>
    <dbReference type="NCBI Taxonomy" id="392613"/>
    <lineage>
        <taxon>Eukaryota</taxon>
        <taxon>Fungi</taxon>
        <taxon>Dikarya</taxon>
        <taxon>Ascomycota</taxon>
        <taxon>Pezizomycotina</taxon>
        <taxon>Eurotiomycetes</taxon>
        <taxon>Eurotiomycetidae</taxon>
        <taxon>Onygenales</taxon>
        <taxon>Ascosphaeraceae</taxon>
        <taxon>Ascosphaera</taxon>
    </lineage>
</organism>
<dbReference type="EMBL" id="AZGZ01000027">
    <property type="protein sequence ID" value="KZZ88287.1"/>
    <property type="molecule type" value="Genomic_DNA"/>
</dbReference>
<gene>
    <name evidence="5" type="ORF">AAP_05108</name>
</gene>
<dbReference type="Pfam" id="PF01425">
    <property type="entry name" value="Amidase"/>
    <property type="match status" value="1"/>
</dbReference>
<feature type="active site" description="Acyl-ester intermediate" evidence="3">
    <location>
        <position position="233"/>
    </location>
</feature>
<name>A0A167W1A2_9EURO</name>
<dbReference type="PANTHER" id="PTHR46072:SF3">
    <property type="entry name" value="AMIDASE"/>
    <property type="match status" value="1"/>
</dbReference>
<dbReference type="InterPro" id="IPR023631">
    <property type="entry name" value="Amidase_dom"/>
</dbReference>
<dbReference type="PIRSF" id="PIRSF001221">
    <property type="entry name" value="Amidase_fungi"/>
    <property type="match status" value="1"/>
</dbReference>
<evidence type="ECO:0000256" key="2">
    <source>
        <dbReference type="ARBA" id="ARBA00022801"/>
    </source>
</evidence>
<evidence type="ECO:0000259" key="4">
    <source>
        <dbReference type="Pfam" id="PF01425"/>
    </source>
</evidence>
<dbReference type="AlphaFoldDB" id="A0A167W1A2"/>
<protein>
    <submittedName>
        <fullName evidence="5">Amidase</fullName>
    </submittedName>
</protein>
<feature type="active site" description="Charge relay system" evidence="3">
    <location>
        <position position="134"/>
    </location>
</feature>
<sequence length="532" mass="58492">MSGWEEICAEKRKIRASKLPAEWLIPEEELPAPEVTNVLDVPRTCGKLTERELEITEKYDAVDLVEKIAWRVYSVEEVTIAFCKRATIAQQLVNCLTEILFDDAIERAKALDKQLAENPDQTLPPLFGLPISLKDAIPVKGYDASGGFVCFVNQPSPANCVLVDWLLEQGAVLYCKTNLPQTQMTADSDNNIFGRTLNPNNRTLTAGGSTGGEGALLALRGSVLGIGTDIAGSIPNGIYGFKPTADIFPAAGTLPAEILGAPGIVVSTGPMATSARACHYLMKHVMSAEFVDRDWTVSNVPWVNKGLPKGRRLRVGYMEDEGITTPTPPVRRALAETVAKLKAAGVEIVNINVEDIARRRQEIMDMFSLDGSQEMLDFLAKGGEPQVPSVAMTKLLEIPGKEMDAFFKLSGARAEFKEYMHNIFTSNKIDCMLSAAAPHTALKFDKWISLTYTATWNYLNYPAAIIPTGTVLETDVKDEGAKYGEEDENMYSWYTGPEDYKDAPTVVQIITPYHTDERLAELYVKLDSIINP</sequence>
<accession>A0A167W1A2</accession>
<keyword evidence="2" id="KW-0378">Hydrolase</keyword>
<keyword evidence="6" id="KW-1185">Reference proteome</keyword>
<comment type="caution">
    <text evidence="5">The sequence shown here is derived from an EMBL/GenBank/DDBJ whole genome shotgun (WGS) entry which is preliminary data.</text>
</comment>
<reference evidence="5 6" key="1">
    <citation type="journal article" date="2016" name="Genome Biol. Evol.">
        <title>Divergent and convergent evolution of fungal pathogenicity.</title>
        <authorList>
            <person name="Shang Y."/>
            <person name="Xiao G."/>
            <person name="Zheng P."/>
            <person name="Cen K."/>
            <person name="Zhan S."/>
            <person name="Wang C."/>
        </authorList>
    </citation>
    <scope>NUCLEOTIDE SEQUENCE [LARGE SCALE GENOMIC DNA]</scope>
    <source>
        <strain evidence="5 6">ARSEF 7405</strain>
    </source>
</reference>
<comment type="similarity">
    <text evidence="1">Belongs to the amidase family.</text>
</comment>
<dbReference type="OrthoDB" id="6428749at2759"/>
<feature type="active site" description="Charge relay system" evidence="3">
    <location>
        <position position="209"/>
    </location>
</feature>
<feature type="domain" description="Amidase" evidence="4">
    <location>
        <begin position="77"/>
        <end position="519"/>
    </location>
</feature>
<evidence type="ECO:0000256" key="1">
    <source>
        <dbReference type="ARBA" id="ARBA00009199"/>
    </source>
</evidence>
<evidence type="ECO:0000313" key="6">
    <source>
        <dbReference type="Proteomes" id="UP000242877"/>
    </source>
</evidence>
<evidence type="ECO:0000256" key="3">
    <source>
        <dbReference type="PIRSR" id="PIRSR001221-1"/>
    </source>
</evidence>
<dbReference type="PANTHER" id="PTHR46072">
    <property type="entry name" value="AMIDASE-RELATED-RELATED"/>
    <property type="match status" value="1"/>
</dbReference>
<proteinExistence type="inferred from homology"/>
<evidence type="ECO:0000313" key="5">
    <source>
        <dbReference type="EMBL" id="KZZ88287.1"/>
    </source>
</evidence>
<dbReference type="GO" id="GO:0016787">
    <property type="term" value="F:hydrolase activity"/>
    <property type="evidence" value="ECO:0007669"/>
    <property type="project" value="UniProtKB-KW"/>
</dbReference>
<dbReference type="VEuPathDB" id="FungiDB:AAP_05108"/>
<dbReference type="Proteomes" id="UP000242877">
    <property type="component" value="Unassembled WGS sequence"/>
</dbReference>
<dbReference type="Gene3D" id="3.90.1300.10">
    <property type="entry name" value="Amidase signature (AS) domain"/>
    <property type="match status" value="1"/>
</dbReference>